<dbReference type="Proteomes" id="UP001165384">
    <property type="component" value="Unassembled WGS sequence"/>
</dbReference>
<name>A0ABS9K4W9_9RHOO</name>
<keyword evidence="1" id="KW-0732">Signal</keyword>
<organism evidence="2 3">
    <name type="scientific">Dechloromonas hankyongensis</name>
    <dbReference type="NCBI Taxonomy" id="2908002"/>
    <lineage>
        <taxon>Bacteria</taxon>
        <taxon>Pseudomonadati</taxon>
        <taxon>Pseudomonadota</taxon>
        <taxon>Betaproteobacteria</taxon>
        <taxon>Rhodocyclales</taxon>
        <taxon>Azonexaceae</taxon>
        <taxon>Dechloromonas</taxon>
    </lineage>
</organism>
<protein>
    <submittedName>
        <fullName evidence="2">Uncharacterized protein</fullName>
    </submittedName>
</protein>
<evidence type="ECO:0000313" key="3">
    <source>
        <dbReference type="Proteomes" id="UP001165384"/>
    </source>
</evidence>
<reference evidence="2" key="1">
    <citation type="submission" date="2022-01" db="EMBL/GenBank/DDBJ databases">
        <authorList>
            <person name="Jo J.-H."/>
            <person name="Im W.-T."/>
        </authorList>
    </citation>
    <scope>NUCLEOTIDE SEQUENCE</scope>
    <source>
        <strain evidence="2">XY25</strain>
    </source>
</reference>
<sequence>MRRLFAWLAVILLLPVLAAAAAVVAAIDGKPLVERSDAISPIAVAQVRRLLANHDPRHQQAGAVDSVDIPANLIDEGINYVAGRFLHGRGDFALTDGTGQARITVVLPGRYFLNVTAALQPVDGKPAITRASLGKLPVPAALANYLLSKAIAASGFGSEWQLALDAIQDIQVNPGSGMVTVTYQWEPQILDRARAVALSPDEIRHLHEAHQSLAALLAHRAPGSPITLAEILHATIPADTDPVGHGRAALLVLASQLARIDLAGLVPAAKTWPRVRWVMISLGGRHDLAQHFVVSATLAAWSGEPVADAIGLYKELDDARHGSGFSFIDLTADRAGTRFGELLVKKPEALMTRVRSGLQDGQLLPVFSDLPEDLHQKEFRQRFESPDSPQFKALSREIERRLDSLPLYQ</sequence>
<feature type="signal peptide" evidence="1">
    <location>
        <begin position="1"/>
        <end position="21"/>
    </location>
</feature>
<proteinExistence type="predicted"/>
<comment type="caution">
    <text evidence="2">The sequence shown here is derived from an EMBL/GenBank/DDBJ whole genome shotgun (WGS) entry which is preliminary data.</text>
</comment>
<keyword evidence="3" id="KW-1185">Reference proteome</keyword>
<dbReference type="EMBL" id="JAKLTN010000002">
    <property type="protein sequence ID" value="MCG2578124.1"/>
    <property type="molecule type" value="Genomic_DNA"/>
</dbReference>
<evidence type="ECO:0000313" key="2">
    <source>
        <dbReference type="EMBL" id="MCG2578124.1"/>
    </source>
</evidence>
<gene>
    <name evidence="2" type="ORF">LZ012_14105</name>
</gene>
<accession>A0ABS9K4W9</accession>
<evidence type="ECO:0000256" key="1">
    <source>
        <dbReference type="SAM" id="SignalP"/>
    </source>
</evidence>
<dbReference type="RefSeq" id="WP_275711452.1">
    <property type="nucleotide sequence ID" value="NZ_JAKLTN010000002.1"/>
</dbReference>
<feature type="chain" id="PRO_5047017515" evidence="1">
    <location>
        <begin position="22"/>
        <end position="409"/>
    </location>
</feature>